<reference evidence="1" key="1">
    <citation type="submission" date="2021-06" db="EMBL/GenBank/DDBJ databases">
        <authorList>
            <person name="Kallberg Y."/>
            <person name="Tangrot J."/>
            <person name="Rosling A."/>
        </authorList>
    </citation>
    <scope>NUCLEOTIDE SEQUENCE</scope>
    <source>
        <strain evidence="1">UK204</strain>
    </source>
</reference>
<sequence length="39" mass="4798">YYPHIFLYGDRFRKVHIMFEGELNILRVVFRILIIRGSD</sequence>
<dbReference type="Proteomes" id="UP000789570">
    <property type="component" value="Unassembled WGS sequence"/>
</dbReference>
<organism evidence="1 2">
    <name type="scientific">Funneliformis caledonium</name>
    <dbReference type="NCBI Taxonomy" id="1117310"/>
    <lineage>
        <taxon>Eukaryota</taxon>
        <taxon>Fungi</taxon>
        <taxon>Fungi incertae sedis</taxon>
        <taxon>Mucoromycota</taxon>
        <taxon>Glomeromycotina</taxon>
        <taxon>Glomeromycetes</taxon>
        <taxon>Glomerales</taxon>
        <taxon>Glomeraceae</taxon>
        <taxon>Funneliformis</taxon>
    </lineage>
</organism>
<gene>
    <name evidence="1" type="ORF">FCALED_LOCUS15197</name>
</gene>
<feature type="non-terminal residue" evidence="1">
    <location>
        <position position="1"/>
    </location>
</feature>
<evidence type="ECO:0000313" key="2">
    <source>
        <dbReference type="Proteomes" id="UP000789570"/>
    </source>
</evidence>
<dbReference type="EMBL" id="CAJVPQ010013093">
    <property type="protein sequence ID" value="CAG8734388.1"/>
    <property type="molecule type" value="Genomic_DNA"/>
</dbReference>
<evidence type="ECO:0000313" key="1">
    <source>
        <dbReference type="EMBL" id="CAG8734388.1"/>
    </source>
</evidence>
<keyword evidence="2" id="KW-1185">Reference proteome</keyword>
<accession>A0A9N9NHE1</accession>
<name>A0A9N9NHE1_9GLOM</name>
<proteinExistence type="predicted"/>
<comment type="caution">
    <text evidence="1">The sequence shown here is derived from an EMBL/GenBank/DDBJ whole genome shotgun (WGS) entry which is preliminary data.</text>
</comment>
<dbReference type="AlphaFoldDB" id="A0A9N9NHE1"/>
<protein>
    <submittedName>
        <fullName evidence="1">347_t:CDS:1</fullName>
    </submittedName>
</protein>